<gene>
    <name evidence="2" type="ORF">BN2614_LOCUS5</name>
</gene>
<feature type="non-terminal residue" evidence="2">
    <location>
        <position position="136"/>
    </location>
</feature>
<evidence type="ECO:0000313" key="2">
    <source>
        <dbReference type="EMBL" id="VCX41301.1"/>
    </source>
</evidence>
<reference evidence="2 3" key="1">
    <citation type="submission" date="2018-10" db="EMBL/GenBank/DDBJ databases">
        <authorList>
            <person name="Ekblom R."/>
            <person name="Jareborg N."/>
        </authorList>
    </citation>
    <scope>NUCLEOTIDE SEQUENCE [LARGE SCALE GENOMIC DNA]</scope>
    <source>
        <tissue evidence="2">Muscle</tissue>
    </source>
</reference>
<keyword evidence="3" id="KW-1185">Reference proteome</keyword>
<sequence>PQETGGAVGSGEGIRGTGRISAVLGTRPPSLAHSLLARSLPPSVPSARPPAACCLLALARPPGFRRSHRKLRHSQSPGLRRSARALRSRARVQHWMLGAGFLSPGFLCRLGARPCRGEPSEPLPPRGREDHAVAPQ</sequence>
<evidence type="ECO:0000313" key="3">
    <source>
        <dbReference type="Proteomes" id="UP000269945"/>
    </source>
</evidence>
<accession>A0A9X9MBC2</accession>
<feature type="region of interest" description="Disordered" evidence="1">
    <location>
        <begin position="117"/>
        <end position="136"/>
    </location>
</feature>
<organism evidence="2 3">
    <name type="scientific">Gulo gulo</name>
    <name type="common">Wolverine</name>
    <name type="synonym">Gluton</name>
    <dbReference type="NCBI Taxonomy" id="48420"/>
    <lineage>
        <taxon>Eukaryota</taxon>
        <taxon>Metazoa</taxon>
        <taxon>Chordata</taxon>
        <taxon>Craniata</taxon>
        <taxon>Vertebrata</taxon>
        <taxon>Euteleostomi</taxon>
        <taxon>Mammalia</taxon>
        <taxon>Eutheria</taxon>
        <taxon>Laurasiatheria</taxon>
        <taxon>Carnivora</taxon>
        <taxon>Caniformia</taxon>
        <taxon>Musteloidea</taxon>
        <taxon>Mustelidae</taxon>
        <taxon>Guloninae</taxon>
        <taxon>Gulo</taxon>
    </lineage>
</organism>
<protein>
    <submittedName>
        <fullName evidence="2">Uncharacterized protein</fullName>
    </submittedName>
</protein>
<name>A0A9X9MBC2_GULGU</name>
<proteinExistence type="predicted"/>
<comment type="caution">
    <text evidence="2">The sequence shown here is derived from an EMBL/GenBank/DDBJ whole genome shotgun (WGS) entry which is preliminary data.</text>
</comment>
<evidence type="ECO:0000256" key="1">
    <source>
        <dbReference type="SAM" id="MobiDB-lite"/>
    </source>
</evidence>
<feature type="compositionally biased region" description="Basic and acidic residues" evidence="1">
    <location>
        <begin position="126"/>
        <end position="136"/>
    </location>
</feature>
<dbReference type="EMBL" id="CYRY02045769">
    <property type="protein sequence ID" value="VCX41301.1"/>
    <property type="molecule type" value="Genomic_DNA"/>
</dbReference>
<dbReference type="Proteomes" id="UP000269945">
    <property type="component" value="Unassembled WGS sequence"/>
</dbReference>
<dbReference type="AlphaFoldDB" id="A0A9X9MBC2"/>